<dbReference type="RefSeq" id="WP_132544889.1">
    <property type="nucleotide sequence ID" value="NZ_SLWY01000021.1"/>
</dbReference>
<gene>
    <name evidence="1" type="ORF">EV699_12118</name>
</gene>
<accession>A0A4R2LHW7</accession>
<comment type="caution">
    <text evidence="1">The sequence shown here is derived from an EMBL/GenBank/DDBJ whole genome shotgun (WGS) entry which is preliminary data.</text>
</comment>
<dbReference type="Proteomes" id="UP000295765">
    <property type="component" value="Unassembled WGS sequence"/>
</dbReference>
<proteinExistence type="predicted"/>
<dbReference type="OrthoDB" id="8479400at2"/>
<dbReference type="EMBL" id="SLWY01000021">
    <property type="protein sequence ID" value="TCO78905.1"/>
    <property type="molecule type" value="Genomic_DNA"/>
</dbReference>
<protein>
    <submittedName>
        <fullName evidence="1">Uncharacterized protein</fullName>
    </submittedName>
</protein>
<sequence>MPLPVFVSAPSSLSPQQNEVRDGIVALLAEQDFEARALGRSDYPADLPLREVYALARHCAGGVILGFAQFEAAGGTWKQGTPGERREAGTVRFPSPWNHLESGILYGLSLPLLAFREPGISGGIFDPGTADIFVHDMPVPPLAPATTTALRQVFLKWGGRVREQYYRQVAP</sequence>
<dbReference type="AlphaFoldDB" id="A0A4R2LHW7"/>
<evidence type="ECO:0000313" key="2">
    <source>
        <dbReference type="Proteomes" id="UP000295765"/>
    </source>
</evidence>
<reference evidence="1 2" key="1">
    <citation type="submission" date="2019-03" db="EMBL/GenBank/DDBJ databases">
        <title>Genomic Encyclopedia of Type Strains, Phase IV (KMG-IV): sequencing the most valuable type-strain genomes for metagenomic binning, comparative biology and taxonomic classification.</title>
        <authorList>
            <person name="Goeker M."/>
        </authorList>
    </citation>
    <scope>NUCLEOTIDE SEQUENCE [LARGE SCALE GENOMIC DNA]</scope>
    <source>
        <strain evidence="1 2">DSM 25287</strain>
    </source>
</reference>
<keyword evidence="2" id="KW-1185">Reference proteome</keyword>
<organism evidence="1 2">
    <name type="scientific">Plasticicumulans lactativorans</name>
    <dbReference type="NCBI Taxonomy" id="1133106"/>
    <lineage>
        <taxon>Bacteria</taxon>
        <taxon>Pseudomonadati</taxon>
        <taxon>Pseudomonadota</taxon>
        <taxon>Gammaproteobacteria</taxon>
        <taxon>Candidatus Competibacteraceae</taxon>
        <taxon>Plasticicumulans</taxon>
    </lineage>
</organism>
<evidence type="ECO:0000313" key="1">
    <source>
        <dbReference type="EMBL" id="TCO78905.1"/>
    </source>
</evidence>
<name>A0A4R2LHW7_9GAMM</name>